<reference evidence="2" key="1">
    <citation type="submission" date="2020-03" db="EMBL/GenBank/DDBJ databases">
        <title>Hybrid Assembly of Korean Phytophthora infestans isolates.</title>
        <authorList>
            <person name="Prokchorchik M."/>
            <person name="Lee Y."/>
            <person name="Seo J."/>
            <person name="Cho J.-H."/>
            <person name="Park Y.-E."/>
            <person name="Jang D.-C."/>
            <person name="Im J.-S."/>
            <person name="Choi J.-G."/>
            <person name="Park H.-J."/>
            <person name="Lee G.-B."/>
            <person name="Lee Y.-G."/>
            <person name="Hong S.-Y."/>
            <person name="Cho K."/>
            <person name="Sohn K.H."/>
        </authorList>
    </citation>
    <scope>NUCLEOTIDE SEQUENCE</scope>
    <source>
        <strain evidence="2">KR_2_A2</strain>
    </source>
</reference>
<gene>
    <name evidence="2" type="ORF">GN958_ATG00532</name>
</gene>
<feature type="compositionally biased region" description="Basic residues" evidence="1">
    <location>
        <begin position="67"/>
        <end position="79"/>
    </location>
</feature>
<sequence>MRSHLEGISMSSGLELLDRLAGDALDPPSPGSPLQGAAVAIPAPPGSHVSRPEAPSASVPVKQGKSPSKRPPKSYRVNRKNQQCTLEEDALFRKAQKGQLYPVRII</sequence>
<accession>A0A8S9VFR6</accession>
<organism evidence="2 3">
    <name type="scientific">Phytophthora infestans</name>
    <name type="common">Potato late blight agent</name>
    <name type="synonym">Botrytis infestans</name>
    <dbReference type="NCBI Taxonomy" id="4787"/>
    <lineage>
        <taxon>Eukaryota</taxon>
        <taxon>Sar</taxon>
        <taxon>Stramenopiles</taxon>
        <taxon>Oomycota</taxon>
        <taxon>Peronosporomycetes</taxon>
        <taxon>Peronosporales</taxon>
        <taxon>Peronosporaceae</taxon>
        <taxon>Phytophthora</taxon>
    </lineage>
</organism>
<feature type="region of interest" description="Disordered" evidence="1">
    <location>
        <begin position="21"/>
        <end position="82"/>
    </location>
</feature>
<evidence type="ECO:0000313" key="2">
    <source>
        <dbReference type="EMBL" id="KAF4150324.1"/>
    </source>
</evidence>
<evidence type="ECO:0000256" key="1">
    <source>
        <dbReference type="SAM" id="MobiDB-lite"/>
    </source>
</evidence>
<dbReference type="EMBL" id="JAACNO010000087">
    <property type="protein sequence ID" value="KAF4150324.1"/>
    <property type="molecule type" value="Genomic_DNA"/>
</dbReference>
<dbReference type="Proteomes" id="UP000704712">
    <property type="component" value="Unassembled WGS sequence"/>
</dbReference>
<evidence type="ECO:0000313" key="3">
    <source>
        <dbReference type="Proteomes" id="UP000704712"/>
    </source>
</evidence>
<dbReference type="AlphaFoldDB" id="A0A8S9VFR6"/>
<protein>
    <submittedName>
        <fullName evidence="2">Uncharacterized protein</fullName>
    </submittedName>
</protein>
<comment type="caution">
    <text evidence="2">The sequence shown here is derived from an EMBL/GenBank/DDBJ whole genome shotgun (WGS) entry which is preliminary data.</text>
</comment>
<name>A0A8S9VFR6_PHYIN</name>
<proteinExistence type="predicted"/>